<evidence type="ECO:0000313" key="7">
    <source>
        <dbReference type="Proteomes" id="UP001172457"/>
    </source>
</evidence>
<evidence type="ECO:0000313" key="6">
    <source>
        <dbReference type="EMBL" id="KAJ9542978.1"/>
    </source>
</evidence>
<keyword evidence="7" id="KW-1185">Reference proteome</keyword>
<dbReference type="GO" id="GO:0004674">
    <property type="term" value="F:protein serine/threonine kinase activity"/>
    <property type="evidence" value="ECO:0007669"/>
    <property type="project" value="UniProtKB-KW"/>
</dbReference>
<keyword evidence="1" id="KW-0723">Serine/threonine-protein kinase</keyword>
<evidence type="ECO:0000256" key="2">
    <source>
        <dbReference type="ARBA" id="ARBA00022679"/>
    </source>
</evidence>
<dbReference type="EMBL" id="JARYMX010000007">
    <property type="protein sequence ID" value="KAJ9542978.1"/>
    <property type="molecule type" value="Genomic_DNA"/>
</dbReference>
<dbReference type="GO" id="GO:0005886">
    <property type="term" value="C:plasma membrane"/>
    <property type="evidence" value="ECO:0007669"/>
    <property type="project" value="TreeGrafter"/>
</dbReference>
<keyword evidence="2" id="KW-0808">Transferase</keyword>
<accession>A0AA38T2G2</accession>
<evidence type="ECO:0000256" key="3">
    <source>
        <dbReference type="ARBA" id="ARBA00022741"/>
    </source>
</evidence>
<reference evidence="6" key="1">
    <citation type="submission" date="2023-03" db="EMBL/GenBank/DDBJ databases">
        <title>Chromosome-scale reference genome and RAD-based genetic map of yellow starthistle (Centaurea solstitialis) reveal putative structural variation and QTLs associated with invader traits.</title>
        <authorList>
            <person name="Reatini B."/>
            <person name="Cang F.A."/>
            <person name="Jiang Q."/>
            <person name="Mckibben M.T.W."/>
            <person name="Barker M.S."/>
            <person name="Rieseberg L.H."/>
            <person name="Dlugosch K.M."/>
        </authorList>
    </citation>
    <scope>NUCLEOTIDE SEQUENCE</scope>
    <source>
        <strain evidence="6">CAN-66</strain>
        <tissue evidence="6">Leaf</tissue>
    </source>
</reference>
<dbReference type="Proteomes" id="UP001172457">
    <property type="component" value="Chromosome 7"/>
</dbReference>
<evidence type="ECO:0000256" key="5">
    <source>
        <dbReference type="ARBA" id="ARBA00022840"/>
    </source>
</evidence>
<evidence type="ECO:0000256" key="4">
    <source>
        <dbReference type="ARBA" id="ARBA00022777"/>
    </source>
</evidence>
<proteinExistence type="predicted"/>
<keyword evidence="5" id="KW-0067">ATP-binding</keyword>
<dbReference type="GO" id="GO:0005524">
    <property type="term" value="F:ATP binding"/>
    <property type="evidence" value="ECO:0007669"/>
    <property type="project" value="UniProtKB-KW"/>
</dbReference>
<keyword evidence="4" id="KW-0418">Kinase</keyword>
<name>A0AA38T2G2_9ASTR</name>
<protein>
    <submittedName>
        <fullName evidence="6">Uncharacterized protein</fullName>
    </submittedName>
</protein>
<comment type="caution">
    <text evidence="6">The sequence shown here is derived from an EMBL/GenBank/DDBJ whole genome shotgun (WGS) entry which is preliminary data.</text>
</comment>
<organism evidence="6 7">
    <name type="scientific">Centaurea solstitialis</name>
    <name type="common">yellow star-thistle</name>
    <dbReference type="NCBI Taxonomy" id="347529"/>
    <lineage>
        <taxon>Eukaryota</taxon>
        <taxon>Viridiplantae</taxon>
        <taxon>Streptophyta</taxon>
        <taxon>Embryophyta</taxon>
        <taxon>Tracheophyta</taxon>
        <taxon>Spermatophyta</taxon>
        <taxon>Magnoliopsida</taxon>
        <taxon>eudicotyledons</taxon>
        <taxon>Gunneridae</taxon>
        <taxon>Pentapetalae</taxon>
        <taxon>asterids</taxon>
        <taxon>campanulids</taxon>
        <taxon>Asterales</taxon>
        <taxon>Asteraceae</taxon>
        <taxon>Carduoideae</taxon>
        <taxon>Cardueae</taxon>
        <taxon>Centaureinae</taxon>
        <taxon>Centaurea</taxon>
    </lineage>
</organism>
<keyword evidence="3" id="KW-0547">Nucleotide-binding</keyword>
<dbReference type="AlphaFoldDB" id="A0AA38T2G2"/>
<gene>
    <name evidence="6" type="ORF">OSB04_029484</name>
</gene>
<dbReference type="PANTHER" id="PTHR27002">
    <property type="entry name" value="RECEPTOR-LIKE SERINE/THREONINE-PROTEIN KINASE SD1-8"/>
    <property type="match status" value="1"/>
</dbReference>
<dbReference type="PANTHER" id="PTHR27002:SF932">
    <property type="entry name" value="RECEPTOR-LIKE SERINE_THREONINE-PROTEIN KINASE"/>
    <property type="match status" value="1"/>
</dbReference>
<sequence length="176" mass="19119">MEVTRSTSRRLEAREADCTKVQFQLVAKHVAYCRGPPLNKGVLESGQEVAVETLSKSSQQGFLDTAWMEMKGLLIYEYMSNKSLDLQLFGLELMSPCLRNSSIVSELERTIHVGLLCVLNLAEDIPTMSSVVAMLNGEGALPPPKQSAFFAGEGLPNSDPFLAGGDGAIITTLEPR</sequence>
<evidence type="ECO:0000256" key="1">
    <source>
        <dbReference type="ARBA" id="ARBA00022527"/>
    </source>
</evidence>